<feature type="transmembrane region" description="Helical" evidence="7">
    <location>
        <begin position="106"/>
        <end position="126"/>
    </location>
</feature>
<dbReference type="Pfam" id="PF02397">
    <property type="entry name" value="Bac_transf"/>
    <property type="match status" value="1"/>
</dbReference>
<dbReference type="AlphaFoldDB" id="A0AAW6LP39"/>
<feature type="domain" description="Bacterial sugar transferase" evidence="8">
    <location>
        <begin position="305"/>
        <end position="492"/>
    </location>
</feature>
<evidence type="ECO:0000256" key="6">
    <source>
        <dbReference type="ARBA" id="ARBA00023136"/>
    </source>
</evidence>
<dbReference type="PANTHER" id="PTHR30576">
    <property type="entry name" value="COLANIC BIOSYNTHESIS UDP-GLUCOSE LIPID CARRIER TRANSFERASE"/>
    <property type="match status" value="1"/>
</dbReference>
<dbReference type="PANTHER" id="PTHR30576:SF10">
    <property type="entry name" value="SLL5057 PROTEIN"/>
    <property type="match status" value="1"/>
</dbReference>
<dbReference type="Pfam" id="PF13727">
    <property type="entry name" value="CoA_binding_3"/>
    <property type="match status" value="1"/>
</dbReference>
<evidence type="ECO:0000256" key="3">
    <source>
        <dbReference type="ARBA" id="ARBA00022679"/>
    </source>
</evidence>
<comment type="caution">
    <text evidence="9">The sequence shown here is derived from an EMBL/GenBank/DDBJ whole genome shotgun (WGS) entry which is preliminary data.</text>
</comment>
<reference evidence="9" key="1">
    <citation type="submission" date="2023-02" db="EMBL/GenBank/DDBJ databases">
        <title>A novel hydrolase synthesized by Rhodococcus erythropolis HQ is responsible for the detoxification of Zearalenone.</title>
        <authorList>
            <person name="Hu J."/>
            <person name="Xu J."/>
        </authorList>
    </citation>
    <scope>NUCLEOTIDE SEQUENCE</scope>
    <source>
        <strain evidence="9">HQ</strain>
    </source>
</reference>
<keyword evidence="5 7" id="KW-1133">Transmembrane helix</keyword>
<evidence type="ECO:0000256" key="2">
    <source>
        <dbReference type="ARBA" id="ARBA00006464"/>
    </source>
</evidence>
<evidence type="ECO:0000256" key="7">
    <source>
        <dbReference type="SAM" id="Phobius"/>
    </source>
</evidence>
<evidence type="ECO:0000256" key="1">
    <source>
        <dbReference type="ARBA" id="ARBA00004141"/>
    </source>
</evidence>
<proteinExistence type="inferred from homology"/>
<protein>
    <submittedName>
        <fullName evidence="9">Sugar transferase</fullName>
    </submittedName>
</protein>
<feature type="transmembrane region" description="Helical" evidence="7">
    <location>
        <begin position="64"/>
        <end position="85"/>
    </location>
</feature>
<feature type="transmembrane region" description="Helical" evidence="7">
    <location>
        <begin position="132"/>
        <end position="151"/>
    </location>
</feature>
<evidence type="ECO:0000313" key="9">
    <source>
        <dbReference type="EMBL" id="MDE8645785.1"/>
    </source>
</evidence>
<accession>A0AAW6LP39</accession>
<comment type="similarity">
    <text evidence="2">Belongs to the bacterial sugar transferase family.</text>
</comment>
<dbReference type="InterPro" id="IPR017475">
    <property type="entry name" value="EPS_sugar_tfrase"/>
</dbReference>
<feature type="transmembrane region" description="Helical" evidence="7">
    <location>
        <begin position="310"/>
        <end position="331"/>
    </location>
</feature>
<dbReference type="EMBL" id="JARDXE010000007">
    <property type="protein sequence ID" value="MDE8645785.1"/>
    <property type="molecule type" value="Genomic_DNA"/>
</dbReference>
<evidence type="ECO:0000313" key="10">
    <source>
        <dbReference type="Proteomes" id="UP001217325"/>
    </source>
</evidence>
<dbReference type="NCBIfam" id="TIGR03025">
    <property type="entry name" value="EPS_sugtrans"/>
    <property type="match status" value="1"/>
</dbReference>
<evidence type="ECO:0000256" key="5">
    <source>
        <dbReference type="ARBA" id="ARBA00022989"/>
    </source>
</evidence>
<evidence type="ECO:0000259" key="8">
    <source>
        <dbReference type="Pfam" id="PF02397"/>
    </source>
</evidence>
<sequence length="498" mass="55177">MGKTKHTLPRAVPDLRRGSTSRREWETAYRRRLFLGDSVIIVATVFLAQWLRFGGDSRAVSPGILGQLSYTGVSIALAAMWLSSLGIFRTRSIRVIGSGPEEYRRIFVATVRLFGLIAIVSLLLQLDIARLYLAFAFPVGLTALMASRWIWRKVIARKRSRGDFQTSVLVVGSPVAVKKMAQTFERAPGYGYRVVGVCQPSQLGRRDRVIVVDGNEIPVLGDEHDVTDALDLVGADAVAVTATEHLGYDGMRKLAWDLECKDVDLVVAPGILDVSGPRLSMRPVAGLPLIHVERPRYHGAQRFAKTAFDVVFASVILILISPVLIVTALAVKFTSRGPVLYRSERMGLDGVPFPMLKFRSMVQNADTQVDSLLSDNEGAGVLFKMRDDPRVTKVGRVIRKFSIDELPQFVNVLRREMSVVGPRPPLRREVEAYDGAVKRRLLVKPGITGLWQVSGRSDLSWEETVRLDLSYVDNWSMVGDVMIVVKTLKAVMASDGAY</sequence>
<dbReference type="InterPro" id="IPR003362">
    <property type="entry name" value="Bact_transf"/>
</dbReference>
<feature type="transmembrane region" description="Helical" evidence="7">
    <location>
        <begin position="33"/>
        <end position="52"/>
    </location>
</feature>
<keyword evidence="3 9" id="KW-0808">Transferase</keyword>
<dbReference type="GO" id="GO:0016780">
    <property type="term" value="F:phosphotransferase activity, for other substituted phosphate groups"/>
    <property type="evidence" value="ECO:0007669"/>
    <property type="project" value="TreeGrafter"/>
</dbReference>
<name>A0AAW6LP39_RHOSG</name>
<dbReference type="Proteomes" id="UP001217325">
    <property type="component" value="Unassembled WGS sequence"/>
</dbReference>
<gene>
    <name evidence="9" type="ORF">PXH69_12565</name>
</gene>
<dbReference type="GO" id="GO:0016020">
    <property type="term" value="C:membrane"/>
    <property type="evidence" value="ECO:0007669"/>
    <property type="project" value="UniProtKB-SubCell"/>
</dbReference>
<comment type="subcellular location">
    <subcellularLocation>
        <location evidence="1">Membrane</location>
        <topology evidence="1">Multi-pass membrane protein</topology>
    </subcellularLocation>
</comment>
<evidence type="ECO:0000256" key="4">
    <source>
        <dbReference type="ARBA" id="ARBA00022692"/>
    </source>
</evidence>
<organism evidence="9 10">
    <name type="scientific">Rhodococcus qingshengii</name>
    <dbReference type="NCBI Taxonomy" id="334542"/>
    <lineage>
        <taxon>Bacteria</taxon>
        <taxon>Bacillati</taxon>
        <taxon>Actinomycetota</taxon>
        <taxon>Actinomycetes</taxon>
        <taxon>Mycobacteriales</taxon>
        <taxon>Nocardiaceae</taxon>
        <taxon>Rhodococcus</taxon>
        <taxon>Rhodococcus erythropolis group</taxon>
    </lineage>
</organism>
<keyword evidence="6 7" id="KW-0472">Membrane</keyword>
<keyword evidence="4 7" id="KW-0812">Transmembrane</keyword>